<evidence type="ECO:0000313" key="2">
    <source>
        <dbReference type="Proteomes" id="UP001148629"/>
    </source>
</evidence>
<protein>
    <submittedName>
        <fullName evidence="1">Uncharacterized protein</fullName>
    </submittedName>
</protein>
<name>A0ACC1SIM3_9HYPO</name>
<dbReference type="EMBL" id="JANRMS010000398">
    <property type="protein sequence ID" value="KAJ3540615.1"/>
    <property type="molecule type" value="Genomic_DNA"/>
</dbReference>
<dbReference type="Proteomes" id="UP001148629">
    <property type="component" value="Unassembled WGS sequence"/>
</dbReference>
<organism evidence="1 2">
    <name type="scientific">Fusarium decemcellulare</name>
    <dbReference type="NCBI Taxonomy" id="57161"/>
    <lineage>
        <taxon>Eukaryota</taxon>
        <taxon>Fungi</taxon>
        <taxon>Dikarya</taxon>
        <taxon>Ascomycota</taxon>
        <taxon>Pezizomycotina</taxon>
        <taxon>Sordariomycetes</taxon>
        <taxon>Hypocreomycetidae</taxon>
        <taxon>Hypocreales</taxon>
        <taxon>Nectriaceae</taxon>
        <taxon>Fusarium</taxon>
        <taxon>Fusarium decemcellulare species complex</taxon>
    </lineage>
</organism>
<gene>
    <name evidence="1" type="ORF">NM208_g4982</name>
</gene>
<accession>A0ACC1SIM3</accession>
<comment type="caution">
    <text evidence="1">The sequence shown here is derived from an EMBL/GenBank/DDBJ whole genome shotgun (WGS) entry which is preliminary data.</text>
</comment>
<keyword evidence="2" id="KW-1185">Reference proteome</keyword>
<evidence type="ECO:0000313" key="1">
    <source>
        <dbReference type="EMBL" id="KAJ3540615.1"/>
    </source>
</evidence>
<sequence>MPHQAGTQKDNLNKRCSWNDGHGDISCGYFSVVVSSDDFVMSGNGWQKTHFYSCDNEWSSFTSPLPWIVDFHPGNICKTKIGNDIIDNAWIKYADDFVNMPTDTRCGWVGMFNGLRRCIIADKA</sequence>
<reference evidence="1" key="1">
    <citation type="submission" date="2022-08" db="EMBL/GenBank/DDBJ databases">
        <title>Genome Sequence of Fusarium decemcellulare.</title>
        <authorList>
            <person name="Buettner E."/>
        </authorList>
    </citation>
    <scope>NUCLEOTIDE SEQUENCE</scope>
    <source>
        <strain evidence="1">Babe19</strain>
    </source>
</reference>
<proteinExistence type="predicted"/>